<accession>A0A1E8CGW5</accession>
<proteinExistence type="predicted"/>
<evidence type="ECO:0000313" key="2">
    <source>
        <dbReference type="Proteomes" id="UP000175669"/>
    </source>
</evidence>
<organism evidence="1 2">
    <name type="scientific">Pseudohongiella acticola</name>
    <dbReference type="NCBI Taxonomy" id="1524254"/>
    <lineage>
        <taxon>Bacteria</taxon>
        <taxon>Pseudomonadati</taxon>
        <taxon>Pseudomonadota</taxon>
        <taxon>Gammaproteobacteria</taxon>
        <taxon>Pseudomonadales</taxon>
        <taxon>Pseudohongiellaceae</taxon>
        <taxon>Pseudohongiella</taxon>
    </lineage>
</organism>
<dbReference type="AlphaFoldDB" id="A0A1E8CGW5"/>
<protein>
    <recommendedName>
        <fullName evidence="3">TonB C-terminal domain-containing protein</fullName>
    </recommendedName>
</protein>
<dbReference type="EMBL" id="MASR01000002">
    <property type="protein sequence ID" value="OFE11639.1"/>
    <property type="molecule type" value="Genomic_DNA"/>
</dbReference>
<dbReference type="Proteomes" id="UP000175669">
    <property type="component" value="Unassembled WGS sequence"/>
</dbReference>
<evidence type="ECO:0008006" key="3">
    <source>
        <dbReference type="Google" id="ProtNLM"/>
    </source>
</evidence>
<evidence type="ECO:0000313" key="1">
    <source>
        <dbReference type="EMBL" id="OFE11639.1"/>
    </source>
</evidence>
<reference evidence="2" key="1">
    <citation type="submission" date="2016-07" db="EMBL/GenBank/DDBJ databases">
        <authorList>
            <person name="Florea S."/>
            <person name="Webb J.S."/>
            <person name="Jaromczyk J."/>
            <person name="Schardl C.L."/>
        </authorList>
    </citation>
    <scope>NUCLEOTIDE SEQUENCE [LARGE SCALE GENOMIC DNA]</scope>
    <source>
        <strain evidence="2">KCTC 42131</strain>
    </source>
</reference>
<comment type="caution">
    <text evidence="1">The sequence shown here is derived from an EMBL/GenBank/DDBJ whole genome shotgun (WGS) entry which is preliminary data.</text>
</comment>
<name>A0A1E8CGW5_9GAMM</name>
<keyword evidence="2" id="KW-1185">Reference proteome</keyword>
<gene>
    <name evidence="1" type="ORF">PHACT_14050</name>
</gene>
<dbReference type="OrthoDB" id="7058077at2"/>
<sequence>MSLTHLWHVVRRAGDWPLLTCGLGFVLLLAATALSAAEEPPRTEDSAKPASSLAARVEHLNILRERVAQLQNQQGQYDPGLLNAMNGLSEALISVGEFREANDVVEQQIQILRVTDGLYTDGQIALVHRQLSIMAAQRNWLGMEDRLLYLSWLLERSSTLSDSERISNIKVMRDWTRLLLSRGPRQQEAAYLFQLRDLEESALAMARETNATPAVVQAMLYDHALTEFYIALGIVDSSDTSRQLINRTEGTPANNLRPIQRMTSVQDIEATYGARTSTVVERAHRAAMMRHYVLIKELESTLLPADKEAGDLASADPEAAAMMQLYLGDSVLLRQQYELRIGAMAGPDRGQSSTGSANSYYQRAWDLLLQAGYSADLLNRAFSCPTLLPLPTFSSHLETTGDACDPTGDQRIEVPAAALVHNGIPGLRFQAMPGSSLMSQAAGISATLSFSLGVNGQADRMQVLAAEPDSTAARIRGRDSLQGLQFRPALQNGRAVRTENVTMTLFSLEPG</sequence>
<dbReference type="RefSeq" id="WP_070118889.1">
    <property type="nucleotide sequence ID" value="NZ_MASR01000002.1"/>
</dbReference>